<dbReference type="InterPro" id="IPR024964">
    <property type="entry name" value="CTLH/CRA"/>
</dbReference>
<evidence type="ECO:0000256" key="5">
    <source>
        <dbReference type="ARBA" id="ARBA00022833"/>
    </source>
</evidence>
<evidence type="ECO:0000313" key="9">
    <source>
        <dbReference type="EMBL" id="KGN50490.1"/>
    </source>
</evidence>
<dbReference type="CDD" id="cd16659">
    <property type="entry name" value="RING-Ubox_Emp"/>
    <property type="match status" value="1"/>
</dbReference>
<dbReference type="GO" id="GO:0005634">
    <property type="term" value="C:nucleus"/>
    <property type="evidence" value="ECO:0000318"/>
    <property type="project" value="GO_Central"/>
</dbReference>
<dbReference type="GO" id="GO:0034657">
    <property type="term" value="C:GID complex"/>
    <property type="evidence" value="ECO:0000318"/>
    <property type="project" value="GO_Central"/>
</dbReference>
<dbReference type="InterPro" id="IPR013083">
    <property type="entry name" value="Znf_RING/FYVE/PHD"/>
</dbReference>
<proteinExistence type="predicted"/>
<evidence type="ECO:0000256" key="4">
    <source>
        <dbReference type="ARBA" id="ARBA00022771"/>
    </source>
</evidence>
<name>A0A0A0KLG8_CUCSA</name>
<dbReference type="InterPro" id="IPR013144">
    <property type="entry name" value="CRA_dom"/>
</dbReference>
<dbReference type="SMART" id="SM00757">
    <property type="entry name" value="CRA"/>
    <property type="match status" value="1"/>
</dbReference>
<reference evidence="9 10" key="3">
    <citation type="journal article" date="2010" name="BMC Genomics">
        <title>Transcriptome sequencing and comparative analysis of cucumber flowers with different sex types.</title>
        <authorList>
            <person name="Guo S."/>
            <person name="Zheng Y."/>
            <person name="Joung J.G."/>
            <person name="Liu S."/>
            <person name="Zhang Z."/>
            <person name="Crasta O.R."/>
            <person name="Sobral B.W."/>
            <person name="Xu Y."/>
            <person name="Huang S."/>
            <person name="Fei Z."/>
        </authorList>
    </citation>
    <scope>NUCLEOTIDE SEQUENCE [LARGE SCALE GENOMIC DNA]</scope>
    <source>
        <strain evidence="10">cv. 9930</strain>
    </source>
</reference>
<dbReference type="PROSITE" id="PS50897">
    <property type="entry name" value="CTLH"/>
    <property type="match status" value="1"/>
</dbReference>
<dbReference type="PANTHER" id="PTHR12170">
    <property type="entry name" value="MACROPHAGE ERYTHROBLAST ATTACHER-RELATED"/>
    <property type="match status" value="1"/>
</dbReference>
<dbReference type="SUPFAM" id="SSF57850">
    <property type="entry name" value="RING/U-box"/>
    <property type="match status" value="1"/>
</dbReference>
<dbReference type="SMART" id="SM00668">
    <property type="entry name" value="CTLH"/>
    <property type="match status" value="1"/>
</dbReference>
<accession>A0A0A0KLG8</accession>
<dbReference type="Proteomes" id="UP000029981">
    <property type="component" value="Chromosome 5"/>
</dbReference>
<feature type="zinc finger region" description="RING-Gid-type" evidence="6">
    <location>
        <begin position="381"/>
        <end position="454"/>
    </location>
</feature>
<evidence type="ECO:0000259" key="8">
    <source>
        <dbReference type="PROSITE" id="PS51867"/>
    </source>
</evidence>
<dbReference type="Gene3D" id="3.30.40.10">
    <property type="entry name" value="Zinc/RING finger domain, C3HC4 (zinc finger)"/>
    <property type="match status" value="1"/>
</dbReference>
<dbReference type="OMA" id="ANHETAR"/>
<dbReference type="KEGG" id="csv:101219888"/>
<evidence type="ECO:0008006" key="11">
    <source>
        <dbReference type="Google" id="ProtNLM"/>
    </source>
</evidence>
<dbReference type="eggNOG" id="KOG0396">
    <property type="taxonomic scope" value="Eukaryota"/>
</dbReference>
<dbReference type="GO" id="GO:0008270">
    <property type="term" value="F:zinc ion binding"/>
    <property type="evidence" value="ECO:0007669"/>
    <property type="project" value="UniProtKB-KW"/>
</dbReference>
<evidence type="ECO:0000313" key="10">
    <source>
        <dbReference type="Proteomes" id="UP000029981"/>
    </source>
</evidence>
<dbReference type="Pfam" id="PF10607">
    <property type="entry name" value="CTLH"/>
    <property type="match status" value="1"/>
</dbReference>
<dbReference type="InterPro" id="IPR045098">
    <property type="entry name" value="Fyv10_fam"/>
</dbReference>
<dbReference type="GO" id="GO:0043161">
    <property type="term" value="P:proteasome-mediated ubiquitin-dependent protein catabolic process"/>
    <property type="evidence" value="ECO:0000318"/>
    <property type="project" value="GO_Central"/>
</dbReference>
<gene>
    <name evidence="9" type="ORF">Csa_5G177100</name>
</gene>
<dbReference type="STRING" id="3659.A0A0A0KLG8"/>
<evidence type="ECO:0000256" key="1">
    <source>
        <dbReference type="ARBA" id="ARBA00004496"/>
    </source>
</evidence>
<keyword evidence="3" id="KW-0479">Metal-binding</keyword>
<dbReference type="GO" id="GO:0005737">
    <property type="term" value="C:cytoplasm"/>
    <property type="evidence" value="ECO:0000318"/>
    <property type="project" value="GO_Central"/>
</dbReference>
<feature type="domain" description="CTLH" evidence="7">
    <location>
        <begin position="233"/>
        <end position="290"/>
    </location>
</feature>
<dbReference type="Gramene" id="KGN50490">
    <property type="protein sequence ID" value="KGN50490"/>
    <property type="gene ID" value="Csa_5G177100"/>
</dbReference>
<dbReference type="AlphaFoldDB" id="A0A0A0KLG8"/>
<dbReference type="InterPro" id="IPR006595">
    <property type="entry name" value="CTLH_C"/>
</dbReference>
<organism evidence="9 10">
    <name type="scientific">Cucumis sativus</name>
    <name type="common">Cucumber</name>
    <dbReference type="NCBI Taxonomy" id="3659"/>
    <lineage>
        <taxon>Eukaryota</taxon>
        <taxon>Viridiplantae</taxon>
        <taxon>Streptophyta</taxon>
        <taxon>Embryophyta</taxon>
        <taxon>Tracheophyta</taxon>
        <taxon>Spermatophyta</taxon>
        <taxon>Magnoliopsida</taxon>
        <taxon>eudicotyledons</taxon>
        <taxon>Gunneridae</taxon>
        <taxon>Pentapetalae</taxon>
        <taxon>rosids</taxon>
        <taxon>fabids</taxon>
        <taxon>Cucurbitales</taxon>
        <taxon>Cucurbitaceae</taxon>
        <taxon>Benincaseae</taxon>
        <taxon>Cucumis</taxon>
    </lineage>
</organism>
<evidence type="ECO:0000256" key="2">
    <source>
        <dbReference type="ARBA" id="ARBA00022490"/>
    </source>
</evidence>
<dbReference type="GO" id="GO:0061630">
    <property type="term" value="F:ubiquitin protein ligase activity"/>
    <property type="evidence" value="ECO:0007669"/>
    <property type="project" value="InterPro"/>
</dbReference>
<reference evidence="9 10" key="2">
    <citation type="journal article" date="2009" name="PLoS ONE">
        <title>An integrated genetic and cytogenetic map of the cucumber genome.</title>
        <authorList>
            <person name="Ren Y."/>
            <person name="Zhang Z."/>
            <person name="Liu J."/>
            <person name="Staub J.E."/>
            <person name="Han Y."/>
            <person name="Cheng Z."/>
            <person name="Li X."/>
            <person name="Lu J."/>
            <person name="Miao H."/>
            <person name="Kang H."/>
            <person name="Xie B."/>
            <person name="Gu X."/>
            <person name="Wang X."/>
            <person name="Du Y."/>
            <person name="Jin W."/>
            <person name="Huang S."/>
        </authorList>
    </citation>
    <scope>NUCLEOTIDE SEQUENCE [LARGE SCALE GENOMIC DNA]</scope>
    <source>
        <strain evidence="10">cv. 9930</strain>
    </source>
</reference>
<reference evidence="9 10" key="1">
    <citation type="journal article" date="2009" name="Nat. Genet.">
        <title>The genome of the cucumber, Cucumis sativus L.</title>
        <authorList>
            <person name="Huang S."/>
            <person name="Li R."/>
            <person name="Zhang Z."/>
            <person name="Li L."/>
            <person name="Gu X."/>
            <person name="Fan W."/>
            <person name="Lucas W.J."/>
            <person name="Wang X."/>
            <person name="Xie B."/>
            <person name="Ni P."/>
            <person name="Ren Y."/>
            <person name="Zhu H."/>
            <person name="Li J."/>
            <person name="Lin K."/>
            <person name="Jin W."/>
            <person name="Fei Z."/>
            <person name="Li G."/>
            <person name="Staub J."/>
            <person name="Kilian A."/>
            <person name="van der Vossen E.A."/>
            <person name="Wu Y."/>
            <person name="Guo J."/>
            <person name="He J."/>
            <person name="Jia Z."/>
            <person name="Ren Y."/>
            <person name="Tian G."/>
            <person name="Lu Y."/>
            <person name="Ruan J."/>
            <person name="Qian W."/>
            <person name="Wang M."/>
            <person name="Huang Q."/>
            <person name="Li B."/>
            <person name="Xuan Z."/>
            <person name="Cao J."/>
            <person name="Asan"/>
            <person name="Wu Z."/>
            <person name="Zhang J."/>
            <person name="Cai Q."/>
            <person name="Bai Y."/>
            <person name="Zhao B."/>
            <person name="Han Y."/>
            <person name="Li Y."/>
            <person name="Li X."/>
            <person name="Wang S."/>
            <person name="Shi Q."/>
            <person name="Liu S."/>
            <person name="Cho W.K."/>
            <person name="Kim J.Y."/>
            <person name="Xu Y."/>
            <person name="Heller-Uszynska K."/>
            <person name="Miao H."/>
            <person name="Cheng Z."/>
            <person name="Zhang S."/>
            <person name="Wu J."/>
            <person name="Yang Y."/>
            <person name="Kang H."/>
            <person name="Li M."/>
            <person name="Liang H."/>
            <person name="Ren X."/>
            <person name="Shi Z."/>
            <person name="Wen M."/>
            <person name="Jian M."/>
            <person name="Yang H."/>
            <person name="Zhang G."/>
            <person name="Yang Z."/>
            <person name="Chen R."/>
            <person name="Liu S."/>
            <person name="Li J."/>
            <person name="Ma L."/>
            <person name="Liu H."/>
            <person name="Zhou Y."/>
            <person name="Zhao J."/>
            <person name="Fang X."/>
            <person name="Li G."/>
            <person name="Fang L."/>
            <person name="Li Y."/>
            <person name="Liu D."/>
            <person name="Zheng H."/>
            <person name="Zhang Y."/>
            <person name="Qin N."/>
            <person name="Li Z."/>
            <person name="Yang G."/>
            <person name="Yang S."/>
            <person name="Bolund L."/>
            <person name="Kristiansen K."/>
            <person name="Zheng H."/>
            <person name="Li S."/>
            <person name="Zhang X."/>
            <person name="Yang H."/>
            <person name="Wang J."/>
            <person name="Sun R."/>
            <person name="Zhang B."/>
            <person name="Jiang S."/>
            <person name="Wang J."/>
            <person name="Du Y."/>
            <person name="Li S."/>
        </authorList>
    </citation>
    <scope>NUCLEOTIDE SEQUENCE [LARGE SCALE GENOMIC DNA]</scope>
    <source>
        <strain evidence="10">cv. 9930</strain>
    </source>
</reference>
<dbReference type="PROSITE" id="PS50896">
    <property type="entry name" value="LISH"/>
    <property type="match status" value="1"/>
</dbReference>
<keyword evidence="10" id="KW-1185">Reference proteome</keyword>
<dbReference type="InterPro" id="IPR044063">
    <property type="entry name" value="ZF_RING_GID"/>
</dbReference>
<dbReference type="PANTHER" id="PTHR12170:SF2">
    <property type="entry name" value="E3 UBIQUITIN-PROTEIN TRANSFERASE MAEA"/>
    <property type="match status" value="1"/>
</dbReference>
<keyword evidence="5" id="KW-0862">Zinc</keyword>
<evidence type="ECO:0000256" key="3">
    <source>
        <dbReference type="ARBA" id="ARBA00022723"/>
    </source>
</evidence>
<evidence type="ECO:0000259" key="7">
    <source>
        <dbReference type="PROSITE" id="PS50897"/>
    </source>
</evidence>
<dbReference type="EMBL" id="CM002926">
    <property type="protein sequence ID" value="KGN50490.1"/>
    <property type="molecule type" value="Genomic_DNA"/>
</dbReference>
<reference evidence="9 10" key="4">
    <citation type="journal article" date="2011" name="BMC Genomics">
        <title>RNA-Seq improves annotation of protein-coding genes in the cucumber genome.</title>
        <authorList>
            <person name="Li Z."/>
            <person name="Zhang Z."/>
            <person name="Yan P."/>
            <person name="Huang S."/>
            <person name="Fei Z."/>
            <person name="Lin K."/>
        </authorList>
    </citation>
    <scope>NUCLEOTIDE SEQUENCE [LARGE SCALE GENOMIC DNA]</scope>
    <source>
        <strain evidence="10">cv. 9930</strain>
    </source>
</reference>
<sequence length="469" mass="53573">MIILKIDDLIDDEERHRNLIFHRYSDSYTFISKLPFLQYNPKFSLQIHVSLSMEVDSIPNGSATETAMPNATAAAAAAPITPAPSNFTGLAESLKLEHQFLRVPFEHYKKAIRANHRVAEKEVSAVISSVTEAADRDNMSTEEAVHHFNSLVSRLQGLKRKLEEGSRTEQMQAQKCRARLVHLESADADNLAEWNSTRLKRILVDYMLRMSYFETAMKLSESSNIQDLVDIDVFQEAKRVIDALQNKEIAPALAWCSDNKSRLKKSKSKFEFQLRLQEFIELVRGDKNMQAIAYARKYLAPWGATHMKELQRVMATLAFKSSTECAVYKVLFEPKQWDHLVDVFRQEFCKIYGMTLEPLLNIYLQAGLSALKTPYCYENDCTKEDPLSQESFRKLADPLPYSKQHHSKLVCYITKELMDTENPPQVLPNGYVYSAKALERMAKENGGKITCPRTGLVCNYSELVKAYIS</sequence>
<keyword evidence="4 6" id="KW-0863">Zinc-finger</keyword>
<keyword evidence="2" id="KW-0963">Cytoplasm</keyword>
<feature type="domain" description="RING-Gid-type" evidence="8">
    <location>
        <begin position="381"/>
        <end position="454"/>
    </location>
</feature>
<protein>
    <recommendedName>
        <fullName evidence="11">Macrophage erythroblast attacher</fullName>
    </recommendedName>
</protein>
<comment type="subcellular location">
    <subcellularLocation>
        <location evidence="1">Cytoplasm</location>
    </subcellularLocation>
</comment>
<evidence type="ECO:0000256" key="6">
    <source>
        <dbReference type="PROSITE-ProRule" id="PRU01215"/>
    </source>
</evidence>
<dbReference type="PROSITE" id="PS51867">
    <property type="entry name" value="ZF_RING_GID"/>
    <property type="match status" value="1"/>
</dbReference>
<dbReference type="OrthoDB" id="1933455at2759"/>
<dbReference type="InterPro" id="IPR006594">
    <property type="entry name" value="LisH"/>
</dbReference>